<protein>
    <recommendedName>
        <fullName evidence="3">Ubiquitin-like protease family profile domain-containing protein</fullName>
    </recommendedName>
</protein>
<gene>
    <name evidence="1" type="ORF">CCAM_LOCUS35397</name>
</gene>
<proteinExistence type="predicted"/>
<evidence type="ECO:0000313" key="2">
    <source>
        <dbReference type="Proteomes" id="UP000595140"/>
    </source>
</evidence>
<organism evidence="1 2">
    <name type="scientific">Cuscuta campestris</name>
    <dbReference type="NCBI Taxonomy" id="132261"/>
    <lineage>
        <taxon>Eukaryota</taxon>
        <taxon>Viridiplantae</taxon>
        <taxon>Streptophyta</taxon>
        <taxon>Embryophyta</taxon>
        <taxon>Tracheophyta</taxon>
        <taxon>Spermatophyta</taxon>
        <taxon>Magnoliopsida</taxon>
        <taxon>eudicotyledons</taxon>
        <taxon>Gunneridae</taxon>
        <taxon>Pentapetalae</taxon>
        <taxon>asterids</taxon>
        <taxon>lamiids</taxon>
        <taxon>Solanales</taxon>
        <taxon>Convolvulaceae</taxon>
        <taxon>Cuscuteae</taxon>
        <taxon>Cuscuta</taxon>
        <taxon>Cuscuta subgen. Grammica</taxon>
        <taxon>Cuscuta sect. Cleistogrammica</taxon>
    </lineage>
</organism>
<dbReference type="SUPFAM" id="SSF54001">
    <property type="entry name" value="Cysteine proteinases"/>
    <property type="match status" value="1"/>
</dbReference>
<dbReference type="EMBL" id="OOIL02004941">
    <property type="protein sequence ID" value="VFQ93621.1"/>
    <property type="molecule type" value="Genomic_DNA"/>
</dbReference>
<dbReference type="AlphaFoldDB" id="A0A484MX95"/>
<dbReference type="Proteomes" id="UP000595140">
    <property type="component" value="Unassembled WGS sequence"/>
</dbReference>
<evidence type="ECO:0000313" key="1">
    <source>
        <dbReference type="EMBL" id="VFQ93621.1"/>
    </source>
</evidence>
<sequence length="97" mass="11397">MAFPKVGESPHRKLDILFMMEEEIDLGSLYTDIRIPLLIGIPRHHWVLVVIRLFENKVYFLNSIKGTGEHKQMKVKTFINGLRLDRIGLMFLEYPNN</sequence>
<evidence type="ECO:0008006" key="3">
    <source>
        <dbReference type="Google" id="ProtNLM"/>
    </source>
</evidence>
<keyword evidence="2" id="KW-1185">Reference proteome</keyword>
<dbReference type="InterPro" id="IPR038765">
    <property type="entry name" value="Papain-like_cys_pep_sf"/>
</dbReference>
<name>A0A484MX95_9ASTE</name>
<reference evidence="1 2" key="1">
    <citation type="submission" date="2018-04" db="EMBL/GenBank/DDBJ databases">
        <authorList>
            <person name="Vogel A."/>
        </authorList>
    </citation>
    <scope>NUCLEOTIDE SEQUENCE [LARGE SCALE GENOMIC DNA]</scope>
</reference>
<accession>A0A484MX95</accession>